<dbReference type="EMBL" id="JAHQIW010005218">
    <property type="protein sequence ID" value="KAJ1365278.1"/>
    <property type="molecule type" value="Genomic_DNA"/>
</dbReference>
<organism evidence="1 2">
    <name type="scientific">Parelaphostrongylus tenuis</name>
    <name type="common">Meningeal worm</name>
    <dbReference type="NCBI Taxonomy" id="148309"/>
    <lineage>
        <taxon>Eukaryota</taxon>
        <taxon>Metazoa</taxon>
        <taxon>Ecdysozoa</taxon>
        <taxon>Nematoda</taxon>
        <taxon>Chromadorea</taxon>
        <taxon>Rhabditida</taxon>
        <taxon>Rhabditina</taxon>
        <taxon>Rhabditomorpha</taxon>
        <taxon>Strongyloidea</taxon>
        <taxon>Metastrongylidae</taxon>
        <taxon>Parelaphostrongylus</taxon>
    </lineage>
</organism>
<accession>A0AAD5QUG9</accession>
<sequence length="74" mass="8759">MMALRLHDVEVPPSKKVMDSNTHYYYLDQLDETDLHLTLDLVEKEHLEASRMQSCRSACSLTWKTKWETMECLL</sequence>
<dbReference type="Proteomes" id="UP001196413">
    <property type="component" value="Unassembled WGS sequence"/>
</dbReference>
<comment type="caution">
    <text evidence="1">The sequence shown here is derived from an EMBL/GenBank/DDBJ whole genome shotgun (WGS) entry which is preliminary data.</text>
</comment>
<gene>
    <name evidence="1" type="ORF">KIN20_025532</name>
</gene>
<evidence type="ECO:0000313" key="1">
    <source>
        <dbReference type="EMBL" id="KAJ1365278.1"/>
    </source>
</evidence>
<protein>
    <submittedName>
        <fullName evidence="1">Uncharacterized protein</fullName>
    </submittedName>
</protein>
<proteinExistence type="predicted"/>
<reference evidence="1" key="1">
    <citation type="submission" date="2021-06" db="EMBL/GenBank/DDBJ databases">
        <title>Parelaphostrongylus tenuis whole genome reference sequence.</title>
        <authorList>
            <person name="Garwood T.J."/>
            <person name="Larsen P.A."/>
            <person name="Fountain-Jones N.M."/>
            <person name="Garbe J.R."/>
            <person name="Macchietto M.G."/>
            <person name="Kania S.A."/>
            <person name="Gerhold R.W."/>
            <person name="Richards J.E."/>
            <person name="Wolf T.M."/>
        </authorList>
    </citation>
    <scope>NUCLEOTIDE SEQUENCE</scope>
    <source>
        <strain evidence="1">MNPRO001-30</strain>
        <tissue evidence="1">Meninges</tissue>
    </source>
</reference>
<name>A0AAD5QUG9_PARTN</name>
<evidence type="ECO:0000313" key="2">
    <source>
        <dbReference type="Proteomes" id="UP001196413"/>
    </source>
</evidence>
<keyword evidence="2" id="KW-1185">Reference proteome</keyword>
<dbReference type="AlphaFoldDB" id="A0AAD5QUG9"/>